<dbReference type="FunFam" id="1.20.1250.20:FF:000003">
    <property type="entry name" value="Solute carrier family 17 member 3"/>
    <property type="match status" value="1"/>
</dbReference>
<evidence type="ECO:0000256" key="7">
    <source>
        <dbReference type="ARBA" id="ARBA00022847"/>
    </source>
</evidence>
<evidence type="ECO:0000256" key="11">
    <source>
        <dbReference type="ARBA" id="ARBA00023180"/>
    </source>
</evidence>
<keyword evidence="13" id="KW-0968">Cytoplasmic vesicle</keyword>
<feature type="transmembrane region" description="Helical" evidence="26">
    <location>
        <begin position="398"/>
        <end position="418"/>
    </location>
</feature>
<dbReference type="PANTHER" id="PTHR11662">
    <property type="entry name" value="SOLUTE CARRIER FAMILY 17"/>
    <property type="match status" value="1"/>
</dbReference>
<evidence type="ECO:0000256" key="10">
    <source>
        <dbReference type="ARBA" id="ARBA00023136"/>
    </source>
</evidence>
<evidence type="ECO:0000256" key="18">
    <source>
        <dbReference type="ARBA" id="ARBA00051447"/>
    </source>
</evidence>
<feature type="transmembrane region" description="Helical" evidence="26">
    <location>
        <begin position="38"/>
        <end position="56"/>
    </location>
</feature>
<name>A0A7J8GSZ4_MOLMO</name>
<dbReference type="GO" id="GO:0015293">
    <property type="term" value="F:symporter activity"/>
    <property type="evidence" value="ECO:0007669"/>
    <property type="project" value="UniProtKB-KW"/>
</dbReference>
<keyword evidence="11" id="KW-0325">Glycoprotein</keyword>
<dbReference type="GO" id="GO:0046942">
    <property type="term" value="P:carboxylic acid transport"/>
    <property type="evidence" value="ECO:0007669"/>
    <property type="project" value="UniProtKB-ARBA"/>
</dbReference>
<keyword evidence="6 26" id="KW-0812">Transmembrane</keyword>
<comment type="subcellular location">
    <subcellularLocation>
        <location evidence="2">Basolateral cell membrane</location>
        <topology evidence="2">Multi-pass membrane protein</topology>
    </subcellularLocation>
    <subcellularLocation>
        <location evidence="3">Cytoplasmic vesicle</location>
        <location evidence="3">Secretory vesicle</location>
        <location evidence="3">Synaptic vesicle membrane</location>
        <topology evidence="3">Multi-pass membrane protein</topology>
    </subcellularLocation>
    <subcellularLocation>
        <location evidence="1">Lysosome membrane</location>
        <topology evidence="1">Multi-pass membrane protein</topology>
    </subcellularLocation>
</comment>
<feature type="transmembrane region" description="Helical" evidence="26">
    <location>
        <begin position="200"/>
        <end position="221"/>
    </location>
</feature>
<accession>A0A7J8GSZ4</accession>
<dbReference type="CDD" id="cd17381">
    <property type="entry name" value="MFS_SLC17A5"/>
    <property type="match status" value="1"/>
</dbReference>
<evidence type="ECO:0000256" key="15">
    <source>
        <dbReference type="ARBA" id="ARBA00050554"/>
    </source>
</evidence>
<evidence type="ECO:0000256" key="26">
    <source>
        <dbReference type="SAM" id="Phobius"/>
    </source>
</evidence>
<comment type="catalytic activity">
    <reaction evidence="19">
        <text>D-glucuronate(out) + H(+)(out) = D-glucuronate(in) + H(+)(in)</text>
        <dbReference type="Rhea" id="RHEA:72591"/>
        <dbReference type="ChEBI" id="CHEBI:15378"/>
        <dbReference type="ChEBI" id="CHEBI:58720"/>
    </reaction>
    <physiologicalReaction direction="left-to-right" evidence="19">
        <dbReference type="Rhea" id="RHEA:72592"/>
    </physiologicalReaction>
</comment>
<evidence type="ECO:0000256" key="14">
    <source>
        <dbReference type="ARBA" id="ARBA00050101"/>
    </source>
</evidence>
<feature type="transmembrane region" description="Helical" evidence="26">
    <location>
        <begin position="263"/>
        <end position="283"/>
    </location>
</feature>
<feature type="transmembrane region" description="Helical" evidence="26">
    <location>
        <begin position="340"/>
        <end position="359"/>
    </location>
</feature>
<reference evidence="28 29" key="1">
    <citation type="journal article" date="2020" name="Nature">
        <title>Six reference-quality genomes reveal evolution of bat adaptations.</title>
        <authorList>
            <person name="Jebb D."/>
            <person name="Huang Z."/>
            <person name="Pippel M."/>
            <person name="Hughes G.M."/>
            <person name="Lavrichenko K."/>
            <person name="Devanna P."/>
            <person name="Winkler S."/>
            <person name="Jermiin L.S."/>
            <person name="Skirmuntt E.C."/>
            <person name="Katzourakis A."/>
            <person name="Burkitt-Gray L."/>
            <person name="Ray D.A."/>
            <person name="Sullivan K.A.M."/>
            <person name="Roscito J.G."/>
            <person name="Kirilenko B.M."/>
            <person name="Davalos L.M."/>
            <person name="Corthals A.P."/>
            <person name="Power M.L."/>
            <person name="Jones G."/>
            <person name="Ransome R.D."/>
            <person name="Dechmann D.K.N."/>
            <person name="Locatelli A.G."/>
            <person name="Puechmaille S.J."/>
            <person name="Fedrigo O."/>
            <person name="Jarvis E.D."/>
            <person name="Hiller M."/>
            <person name="Vernes S.C."/>
            <person name="Myers E.W."/>
            <person name="Teeling E.C."/>
        </authorList>
    </citation>
    <scope>NUCLEOTIDE SEQUENCE [LARGE SCALE GENOMIC DNA]</scope>
    <source>
        <strain evidence="28">MMolMol1</strain>
        <tissue evidence="28">Muscle</tissue>
    </source>
</reference>
<comment type="function">
    <text evidence="20">Receptor for CM101, a polysaccharide produced by group B Streptococcus with antipathoangiogenic properties.</text>
</comment>
<proteinExistence type="predicted"/>
<dbReference type="EMBL" id="JACASF010000008">
    <property type="protein sequence ID" value="KAF6463106.1"/>
    <property type="molecule type" value="Genomic_DNA"/>
</dbReference>
<feature type="transmembrane region" description="Helical" evidence="26">
    <location>
        <begin position="303"/>
        <end position="320"/>
    </location>
</feature>
<keyword evidence="12" id="KW-0458">Lysosome</keyword>
<keyword evidence="8 26" id="KW-1133">Transmembrane helix</keyword>
<feature type="transmembrane region" description="Helical" evidence="26">
    <location>
        <begin position="111"/>
        <end position="131"/>
    </location>
</feature>
<dbReference type="FunFam" id="1.20.1250.20:FF:000067">
    <property type="entry name" value="sialin isoform X2"/>
    <property type="match status" value="1"/>
</dbReference>
<feature type="transmembrane region" description="Helical" evidence="26">
    <location>
        <begin position="430"/>
        <end position="451"/>
    </location>
</feature>
<protein>
    <recommendedName>
        <fullName evidence="21">Sialin</fullName>
    </recommendedName>
    <alternativeName>
        <fullName evidence="24">H(+)/nitrate cotransporter</fullName>
    </alternativeName>
    <alternativeName>
        <fullName evidence="22">H(+)/sialic acid cotransporter</fullName>
    </alternativeName>
    <alternativeName>
        <fullName evidence="23">Vesicular excitatory amino acid transporter</fullName>
    </alternativeName>
</protein>
<keyword evidence="29" id="KW-1185">Reference proteome</keyword>
<feature type="domain" description="Major facilitator superfamily (MFS) profile" evidence="27">
    <location>
        <begin position="42"/>
        <end position="456"/>
    </location>
</feature>
<evidence type="ECO:0000256" key="22">
    <source>
        <dbReference type="ARBA" id="ARBA00080244"/>
    </source>
</evidence>
<evidence type="ECO:0000256" key="5">
    <source>
        <dbReference type="ARBA" id="ARBA00022475"/>
    </source>
</evidence>
<feature type="transmembrane region" description="Helical" evidence="26">
    <location>
        <begin position="365"/>
        <end position="386"/>
    </location>
</feature>
<evidence type="ECO:0000256" key="24">
    <source>
        <dbReference type="ARBA" id="ARBA00081925"/>
    </source>
</evidence>
<keyword evidence="9" id="KW-0770">Synapse</keyword>
<dbReference type="InterPro" id="IPR011701">
    <property type="entry name" value="MFS"/>
</dbReference>
<comment type="caution">
    <text evidence="28">The sequence shown here is derived from an EMBL/GenBank/DDBJ whole genome shotgun (WGS) entry which is preliminary data.</text>
</comment>
<dbReference type="InterPro" id="IPR050382">
    <property type="entry name" value="MFS_Na/Anion_cotransporter"/>
</dbReference>
<evidence type="ECO:0000313" key="29">
    <source>
        <dbReference type="Proteomes" id="UP000550707"/>
    </source>
</evidence>
<gene>
    <name evidence="28" type="ORF">HJG59_016619</name>
</gene>
<evidence type="ECO:0000256" key="21">
    <source>
        <dbReference type="ARBA" id="ARBA00069713"/>
    </source>
</evidence>
<comment type="catalytic activity">
    <reaction evidence="18">
        <text>L-glutamate(out) = L-glutamate(in)</text>
        <dbReference type="Rhea" id="RHEA:66336"/>
        <dbReference type="ChEBI" id="CHEBI:29985"/>
    </reaction>
    <physiologicalReaction direction="left-to-right" evidence="18">
        <dbReference type="Rhea" id="RHEA:66337"/>
    </physiologicalReaction>
</comment>
<evidence type="ECO:0000313" key="28">
    <source>
        <dbReference type="EMBL" id="KAF6463106.1"/>
    </source>
</evidence>
<evidence type="ECO:0000256" key="16">
    <source>
        <dbReference type="ARBA" id="ARBA00050625"/>
    </source>
</evidence>
<dbReference type="SUPFAM" id="SSF103473">
    <property type="entry name" value="MFS general substrate transporter"/>
    <property type="match status" value="1"/>
</dbReference>
<dbReference type="GO" id="GO:0005765">
    <property type="term" value="C:lysosomal membrane"/>
    <property type="evidence" value="ECO:0007669"/>
    <property type="project" value="UniProtKB-SubCell"/>
</dbReference>
<evidence type="ECO:0000256" key="23">
    <source>
        <dbReference type="ARBA" id="ARBA00081195"/>
    </source>
</evidence>
<dbReference type="InterPro" id="IPR036259">
    <property type="entry name" value="MFS_trans_sf"/>
</dbReference>
<evidence type="ECO:0000256" key="20">
    <source>
        <dbReference type="ARBA" id="ARBA00056891"/>
    </source>
</evidence>
<comment type="catalytic activity">
    <reaction evidence="15">
        <text>L-aspartate(out) = L-aspartate(in)</text>
        <dbReference type="Rhea" id="RHEA:66332"/>
        <dbReference type="ChEBI" id="CHEBI:29991"/>
    </reaction>
    <physiologicalReaction direction="left-to-right" evidence="15">
        <dbReference type="Rhea" id="RHEA:66333"/>
    </physiologicalReaction>
</comment>
<comment type="catalytic activity">
    <reaction evidence="14">
        <text>2 nitrate(out) + H(+)(out) = 2 nitrate(in) + H(+)(in)</text>
        <dbReference type="Rhea" id="RHEA:71539"/>
        <dbReference type="ChEBI" id="CHEBI:15378"/>
        <dbReference type="ChEBI" id="CHEBI:17632"/>
    </reaction>
    <physiologicalReaction direction="left-to-right" evidence="14">
        <dbReference type="Rhea" id="RHEA:71540"/>
    </physiologicalReaction>
</comment>
<evidence type="ECO:0000256" key="25">
    <source>
        <dbReference type="SAM" id="MobiDB-lite"/>
    </source>
</evidence>
<evidence type="ECO:0000256" key="2">
    <source>
        <dbReference type="ARBA" id="ARBA00004554"/>
    </source>
</evidence>
<evidence type="ECO:0000256" key="19">
    <source>
        <dbReference type="ARBA" id="ARBA00051612"/>
    </source>
</evidence>
<dbReference type="GO" id="GO:0016323">
    <property type="term" value="C:basolateral plasma membrane"/>
    <property type="evidence" value="ECO:0007669"/>
    <property type="project" value="UniProtKB-SubCell"/>
</dbReference>
<comment type="catalytic activity">
    <reaction evidence="17">
        <text>N-acetyl-L-aspartyl-L-glutamate(out) = N-acetyl-L-aspartyl-L-glutamate(in)</text>
        <dbReference type="Rhea" id="RHEA:72599"/>
        <dbReference type="ChEBI" id="CHEBI:76931"/>
    </reaction>
    <physiologicalReaction direction="left-to-right" evidence="17">
        <dbReference type="Rhea" id="RHEA:72600"/>
    </physiologicalReaction>
</comment>
<dbReference type="AlphaFoldDB" id="A0A7J8GSZ4"/>
<dbReference type="GO" id="GO:0006820">
    <property type="term" value="P:monoatomic anion transport"/>
    <property type="evidence" value="ECO:0007669"/>
    <property type="project" value="TreeGrafter"/>
</dbReference>
<evidence type="ECO:0000256" key="12">
    <source>
        <dbReference type="ARBA" id="ARBA00023228"/>
    </source>
</evidence>
<keyword evidence="4" id="KW-0813">Transport</keyword>
<feature type="transmembrane region" description="Helical" evidence="26">
    <location>
        <begin position="172"/>
        <end position="194"/>
    </location>
</feature>
<keyword evidence="7" id="KW-0769">Symport</keyword>
<evidence type="ECO:0000256" key="4">
    <source>
        <dbReference type="ARBA" id="ARBA00022448"/>
    </source>
</evidence>
<evidence type="ECO:0000256" key="17">
    <source>
        <dbReference type="ARBA" id="ARBA00051403"/>
    </source>
</evidence>
<organism evidence="28 29">
    <name type="scientific">Molossus molossus</name>
    <name type="common">Pallas' mastiff bat</name>
    <name type="synonym">Vespertilio molossus</name>
    <dbReference type="NCBI Taxonomy" id="27622"/>
    <lineage>
        <taxon>Eukaryota</taxon>
        <taxon>Metazoa</taxon>
        <taxon>Chordata</taxon>
        <taxon>Craniata</taxon>
        <taxon>Vertebrata</taxon>
        <taxon>Euteleostomi</taxon>
        <taxon>Mammalia</taxon>
        <taxon>Eutheria</taxon>
        <taxon>Laurasiatheria</taxon>
        <taxon>Chiroptera</taxon>
        <taxon>Yangochiroptera</taxon>
        <taxon>Molossidae</taxon>
        <taxon>Molossus</taxon>
    </lineage>
</organism>
<dbReference type="InterPro" id="IPR020846">
    <property type="entry name" value="MFS_dom"/>
</dbReference>
<evidence type="ECO:0000256" key="8">
    <source>
        <dbReference type="ARBA" id="ARBA00022989"/>
    </source>
</evidence>
<evidence type="ECO:0000256" key="3">
    <source>
        <dbReference type="ARBA" id="ARBA00004644"/>
    </source>
</evidence>
<evidence type="ECO:0000256" key="9">
    <source>
        <dbReference type="ARBA" id="ARBA00023018"/>
    </source>
</evidence>
<dbReference type="Pfam" id="PF07690">
    <property type="entry name" value="MFS_1"/>
    <property type="match status" value="1"/>
</dbReference>
<keyword evidence="5" id="KW-1003">Cell membrane</keyword>
<dbReference type="PROSITE" id="PS50850">
    <property type="entry name" value="MFS"/>
    <property type="match status" value="1"/>
</dbReference>
<dbReference type="Proteomes" id="UP000550707">
    <property type="component" value="Unassembled WGS sequence"/>
</dbReference>
<comment type="catalytic activity">
    <reaction evidence="16">
        <text>N-acetylneuraminate(in) + H(+)(in) = N-acetylneuraminate(out) + H(+)(out)</text>
        <dbReference type="Rhea" id="RHEA:28987"/>
        <dbReference type="ChEBI" id="CHEBI:15378"/>
        <dbReference type="ChEBI" id="CHEBI:35418"/>
    </reaction>
    <physiologicalReaction direction="right-to-left" evidence="16">
        <dbReference type="Rhea" id="RHEA:28989"/>
    </physiologicalReaction>
</comment>
<dbReference type="Gene3D" id="1.20.1250.20">
    <property type="entry name" value="MFS general substrate transporter like domains"/>
    <property type="match status" value="2"/>
</dbReference>
<dbReference type="GO" id="GO:0016324">
    <property type="term" value="C:apical plasma membrane"/>
    <property type="evidence" value="ECO:0007669"/>
    <property type="project" value="TreeGrafter"/>
</dbReference>
<evidence type="ECO:0000259" key="27">
    <source>
        <dbReference type="PROSITE" id="PS50850"/>
    </source>
</evidence>
<evidence type="ECO:0000256" key="6">
    <source>
        <dbReference type="ARBA" id="ARBA00022692"/>
    </source>
</evidence>
<dbReference type="PANTHER" id="PTHR11662:SF432">
    <property type="entry name" value="SIALIN"/>
    <property type="match status" value="1"/>
</dbReference>
<dbReference type="GO" id="GO:0030672">
    <property type="term" value="C:synaptic vesicle membrane"/>
    <property type="evidence" value="ECO:0007669"/>
    <property type="project" value="UniProtKB-SubCell"/>
</dbReference>
<evidence type="ECO:0000256" key="1">
    <source>
        <dbReference type="ARBA" id="ARBA00004155"/>
    </source>
</evidence>
<feature type="region of interest" description="Disordered" evidence="25">
    <location>
        <begin position="1"/>
        <end position="21"/>
    </location>
</feature>
<sequence length="468" mass="51007">MRSPVPGLSASEGDKVSDSTPLLQDAPQAEAAPVCCSARYNLAVLAFFGFFVLYALRVNLSVALVDMVDSNTTLADNRTSKECAEHSTSNKVLRTSTIPGGYVASKVGGKLLLGFGILGTAVFTLFTPIAADLGVGALIMLRALEGLGEGVTFPAMHAMWSAWAPPLERSKLLSISYAGAQLGTVISLPLSGIICFYMNWTYVFYLFGIVGIIWFVLWIWLVSETPETHKTISHQEKEYILSSLKNQLSSQKSVPWIPILKSLPLWAIVVAHFSYNWIFYTLLTLLPTYMKEILRFNVQENGILSAVPYFGCWLCMIMSGQAADHLRAKWNFSTICVRRVFSLIGMIGPAVFLVAAGFIGCDYSLAVAFLTISTTLGGFCSSGFSINHLDIAPSYAGILLGITNTFATIPGMVGPVIAKSLTPENTIKEWQTVFWIAAAINIFGAIVFTLFAKGEVQNWALDHHGHRN</sequence>
<keyword evidence="10 26" id="KW-0472">Membrane</keyword>
<evidence type="ECO:0000256" key="13">
    <source>
        <dbReference type="ARBA" id="ARBA00023329"/>
    </source>
</evidence>